<dbReference type="GO" id="GO:0046872">
    <property type="term" value="F:metal ion binding"/>
    <property type="evidence" value="ECO:0007669"/>
    <property type="project" value="UniProtKB-KW"/>
</dbReference>
<evidence type="ECO:0000313" key="10">
    <source>
        <dbReference type="EMBL" id="SCP96568.1"/>
    </source>
</evidence>
<evidence type="ECO:0000256" key="5">
    <source>
        <dbReference type="ARBA" id="ARBA00023004"/>
    </source>
</evidence>
<evidence type="ECO:0000256" key="8">
    <source>
        <dbReference type="SAM" id="Phobius"/>
    </source>
</evidence>
<evidence type="ECO:0000256" key="3">
    <source>
        <dbReference type="ARBA" id="ARBA00022723"/>
    </source>
</evidence>
<feature type="region of interest" description="Disordered" evidence="7">
    <location>
        <begin position="397"/>
        <end position="446"/>
    </location>
</feature>
<dbReference type="OrthoDB" id="9806398at2"/>
<dbReference type="AlphaFoldDB" id="A0A1D3TS18"/>
<feature type="compositionally biased region" description="Acidic residues" evidence="7">
    <location>
        <begin position="422"/>
        <end position="436"/>
    </location>
</feature>
<dbReference type="EMBL" id="FMKA01000005">
    <property type="protein sequence ID" value="SCP96568.1"/>
    <property type="molecule type" value="Genomic_DNA"/>
</dbReference>
<dbReference type="SUPFAM" id="SSF54862">
    <property type="entry name" value="4Fe-4S ferredoxins"/>
    <property type="match status" value="1"/>
</dbReference>
<dbReference type="InterPro" id="IPR017900">
    <property type="entry name" value="4Fe4S_Fe_S_CS"/>
</dbReference>
<feature type="transmembrane region" description="Helical" evidence="8">
    <location>
        <begin position="160"/>
        <end position="178"/>
    </location>
</feature>
<feature type="transmembrane region" description="Helical" evidence="8">
    <location>
        <begin position="12"/>
        <end position="40"/>
    </location>
</feature>
<sequence length="550" mass="58756">MSVKKKINSLQIYRIAVQIIFFILLPGFYAGAFLGLKTLYLGAVSGNLDLSTNLVSFMEAIAVIPVTILLGRFFCGWMCAFGAVSDWLYAFSKKVFKTRFRISEKADSVLKSLKYIYLVLLAALLWNVDWSFLEGTNPWDAFGFIFTVKGVPDIAGAVEYFVFGTILLIIIFAASMFVERFFCRYLCPLGAVFAAVSKVRFLKIKKNRDKCEACKICTNNCPMGIPMYKYDKISTGECIQCLRCTAVCPRNNAQLAVADANVNTIVAGTLAVAAITSIYYTGEALAGGGSGTTSTYTDTAAGKYTDGTYEGSGTGFHGGTTSVSVTVENGNITDVEILSYQDDRPYFERAESSVIAQIIETQSSDVDAVSGATYSSRGIMSAVEDALSITGSSSATYDSAASYDTAEEETNRGKRSHASVEIAEDTAEDMAEDTTDEKDVSAADENTAIDQASAAAVETGAYADGTYEGSGIGFKNRTTTVSVTVSGGLISDVAVISYGDDRPYFERAKSSVISQIIETQSSDVDAVSGATFSSRGIMSAVEDALGGAVN</sequence>
<dbReference type="PANTHER" id="PTHR30176">
    <property type="entry name" value="FERREDOXIN-TYPE PROTEIN NAPH"/>
    <property type="match status" value="1"/>
</dbReference>
<keyword evidence="1" id="KW-0813">Transport</keyword>
<dbReference type="InterPro" id="IPR051684">
    <property type="entry name" value="Electron_Trans/Redox"/>
</dbReference>
<dbReference type="PROSITE" id="PS00198">
    <property type="entry name" value="4FE4S_FER_1"/>
    <property type="match status" value="1"/>
</dbReference>
<feature type="transmembrane region" description="Helical" evidence="8">
    <location>
        <begin position="60"/>
        <end position="91"/>
    </location>
</feature>
<reference evidence="10 11" key="1">
    <citation type="submission" date="2016-09" db="EMBL/GenBank/DDBJ databases">
        <authorList>
            <person name="Capua I."/>
            <person name="De Benedictis P."/>
            <person name="Joannis T."/>
            <person name="Lombin L.H."/>
            <person name="Cattoli G."/>
        </authorList>
    </citation>
    <scope>NUCLEOTIDE SEQUENCE [LARGE SCALE GENOMIC DNA]</scope>
    <source>
        <strain evidence="10 11">GluBS11</strain>
    </source>
</reference>
<protein>
    <submittedName>
        <fullName evidence="10">4Fe-4S binding domain-containing protein</fullName>
    </submittedName>
</protein>
<dbReference type="GO" id="GO:0010181">
    <property type="term" value="F:FMN binding"/>
    <property type="evidence" value="ECO:0007669"/>
    <property type="project" value="InterPro"/>
</dbReference>
<evidence type="ECO:0000313" key="11">
    <source>
        <dbReference type="Proteomes" id="UP000199315"/>
    </source>
</evidence>
<evidence type="ECO:0000256" key="6">
    <source>
        <dbReference type="ARBA" id="ARBA00023014"/>
    </source>
</evidence>
<evidence type="ECO:0000256" key="2">
    <source>
        <dbReference type="ARBA" id="ARBA00022485"/>
    </source>
</evidence>
<name>A0A1D3TS18_9FIRM</name>
<accession>A0A1D3TS18</accession>
<proteinExistence type="predicted"/>
<dbReference type="Pfam" id="PF12801">
    <property type="entry name" value="Fer4_5"/>
    <property type="match status" value="2"/>
</dbReference>
<feature type="domain" description="4Fe-4S ferredoxin-type" evidence="9">
    <location>
        <begin position="202"/>
        <end position="231"/>
    </location>
</feature>
<dbReference type="GO" id="GO:0005886">
    <property type="term" value="C:plasma membrane"/>
    <property type="evidence" value="ECO:0007669"/>
    <property type="project" value="TreeGrafter"/>
</dbReference>
<dbReference type="GO" id="GO:0051539">
    <property type="term" value="F:4 iron, 4 sulfur cluster binding"/>
    <property type="evidence" value="ECO:0007669"/>
    <property type="project" value="UniProtKB-KW"/>
</dbReference>
<evidence type="ECO:0000256" key="1">
    <source>
        <dbReference type="ARBA" id="ARBA00022448"/>
    </source>
</evidence>
<dbReference type="InterPro" id="IPR007329">
    <property type="entry name" value="FMN-bd"/>
</dbReference>
<dbReference type="SMART" id="SM00900">
    <property type="entry name" value="FMN_bind"/>
    <property type="match status" value="2"/>
</dbReference>
<keyword evidence="2" id="KW-0004">4Fe-4S</keyword>
<keyword evidence="11" id="KW-1185">Reference proteome</keyword>
<keyword evidence="6" id="KW-0411">Iron-sulfur</keyword>
<dbReference type="InterPro" id="IPR017896">
    <property type="entry name" value="4Fe4S_Fe-S-bd"/>
</dbReference>
<keyword evidence="4" id="KW-0249">Electron transport</keyword>
<keyword evidence="8" id="KW-1133">Transmembrane helix</keyword>
<keyword evidence="8" id="KW-0472">Membrane</keyword>
<evidence type="ECO:0000256" key="7">
    <source>
        <dbReference type="SAM" id="MobiDB-lite"/>
    </source>
</evidence>
<evidence type="ECO:0000256" key="4">
    <source>
        <dbReference type="ARBA" id="ARBA00022982"/>
    </source>
</evidence>
<feature type="transmembrane region" description="Helical" evidence="8">
    <location>
        <begin position="112"/>
        <end position="133"/>
    </location>
</feature>
<organism evidence="10 11">
    <name type="scientific">Anaerobium acetethylicum</name>
    <dbReference type="NCBI Taxonomy" id="1619234"/>
    <lineage>
        <taxon>Bacteria</taxon>
        <taxon>Bacillati</taxon>
        <taxon>Bacillota</taxon>
        <taxon>Clostridia</taxon>
        <taxon>Lachnospirales</taxon>
        <taxon>Lachnospiraceae</taxon>
        <taxon>Anaerobium</taxon>
    </lineage>
</organism>
<keyword evidence="3" id="KW-0479">Metal-binding</keyword>
<dbReference type="RefSeq" id="WP_091231914.1">
    <property type="nucleotide sequence ID" value="NZ_FMKA01000005.1"/>
</dbReference>
<feature type="domain" description="4Fe-4S ferredoxin-type" evidence="9">
    <location>
        <begin position="232"/>
        <end position="258"/>
    </location>
</feature>
<dbReference type="STRING" id="1619234.SAMN05421730_100594"/>
<dbReference type="PANTHER" id="PTHR30176:SF3">
    <property type="entry name" value="FERREDOXIN-TYPE PROTEIN NAPH"/>
    <property type="match status" value="1"/>
</dbReference>
<dbReference type="PROSITE" id="PS51379">
    <property type="entry name" value="4FE4S_FER_2"/>
    <property type="match status" value="2"/>
</dbReference>
<dbReference type="Gene3D" id="3.90.1010.20">
    <property type="match status" value="2"/>
</dbReference>
<dbReference type="Proteomes" id="UP000199315">
    <property type="component" value="Unassembled WGS sequence"/>
</dbReference>
<dbReference type="Pfam" id="PF04205">
    <property type="entry name" value="FMN_bind"/>
    <property type="match status" value="2"/>
</dbReference>
<evidence type="ECO:0000259" key="9">
    <source>
        <dbReference type="PROSITE" id="PS51379"/>
    </source>
</evidence>
<gene>
    <name evidence="10" type="ORF">SAMN05421730_100594</name>
</gene>
<keyword evidence="8" id="KW-0812">Transmembrane</keyword>
<keyword evidence="5" id="KW-0408">Iron</keyword>